<dbReference type="Proteomes" id="UP000287033">
    <property type="component" value="Unassembled WGS sequence"/>
</dbReference>
<gene>
    <name evidence="1" type="ORF">chiPu_0012696</name>
</gene>
<comment type="caution">
    <text evidence="1">The sequence shown here is derived from an EMBL/GenBank/DDBJ whole genome shotgun (WGS) entry which is preliminary data.</text>
</comment>
<proteinExistence type="predicted"/>
<dbReference type="AlphaFoldDB" id="A0A401SV30"/>
<keyword evidence="2" id="KW-1185">Reference proteome</keyword>
<evidence type="ECO:0000313" key="2">
    <source>
        <dbReference type="Proteomes" id="UP000287033"/>
    </source>
</evidence>
<name>A0A401SV30_CHIPU</name>
<protein>
    <submittedName>
        <fullName evidence="1">Uncharacterized protein</fullName>
    </submittedName>
</protein>
<accession>A0A401SV30</accession>
<dbReference type="EMBL" id="BEZZ01000579">
    <property type="protein sequence ID" value="GCC34223.1"/>
    <property type="molecule type" value="Genomic_DNA"/>
</dbReference>
<reference evidence="1 2" key="1">
    <citation type="journal article" date="2018" name="Nat. Ecol. Evol.">
        <title>Shark genomes provide insights into elasmobranch evolution and the origin of vertebrates.</title>
        <authorList>
            <person name="Hara Y"/>
            <person name="Yamaguchi K"/>
            <person name="Onimaru K"/>
            <person name="Kadota M"/>
            <person name="Koyanagi M"/>
            <person name="Keeley SD"/>
            <person name="Tatsumi K"/>
            <person name="Tanaka K"/>
            <person name="Motone F"/>
            <person name="Kageyama Y"/>
            <person name="Nozu R"/>
            <person name="Adachi N"/>
            <person name="Nishimura O"/>
            <person name="Nakagawa R"/>
            <person name="Tanegashima C"/>
            <person name="Kiyatake I"/>
            <person name="Matsumoto R"/>
            <person name="Murakumo K"/>
            <person name="Nishida K"/>
            <person name="Terakita A"/>
            <person name="Kuratani S"/>
            <person name="Sato K"/>
            <person name="Hyodo S Kuraku.S."/>
        </authorList>
    </citation>
    <scope>NUCLEOTIDE SEQUENCE [LARGE SCALE GENOMIC DNA]</scope>
</reference>
<organism evidence="1 2">
    <name type="scientific">Chiloscyllium punctatum</name>
    <name type="common">Brownbanded bambooshark</name>
    <name type="synonym">Hemiscyllium punctatum</name>
    <dbReference type="NCBI Taxonomy" id="137246"/>
    <lineage>
        <taxon>Eukaryota</taxon>
        <taxon>Metazoa</taxon>
        <taxon>Chordata</taxon>
        <taxon>Craniata</taxon>
        <taxon>Vertebrata</taxon>
        <taxon>Chondrichthyes</taxon>
        <taxon>Elasmobranchii</taxon>
        <taxon>Galeomorphii</taxon>
        <taxon>Galeoidea</taxon>
        <taxon>Orectolobiformes</taxon>
        <taxon>Hemiscylliidae</taxon>
        <taxon>Chiloscyllium</taxon>
    </lineage>
</organism>
<evidence type="ECO:0000313" key="1">
    <source>
        <dbReference type="EMBL" id="GCC34223.1"/>
    </source>
</evidence>
<sequence>MLTCHRDCIHGNYASPFDCSAAVIQGPRATNQNDTKLGGGVILNGQLSAWLQFHFDSVVSTALYPGWPDWVRQEAQASSPITSDPLRARTRVRGKIPLFLKKGTPTKISIKTLPDTKLSKRIKEMWSDIQEISHRI</sequence>